<dbReference type="Pfam" id="PF11967">
    <property type="entry name" value="RecO_N"/>
    <property type="match status" value="1"/>
</dbReference>
<dbReference type="GO" id="GO:0043590">
    <property type="term" value="C:bacterial nucleoid"/>
    <property type="evidence" value="ECO:0007669"/>
    <property type="project" value="TreeGrafter"/>
</dbReference>
<dbReference type="NCBIfam" id="TIGR00613">
    <property type="entry name" value="reco"/>
    <property type="match status" value="1"/>
</dbReference>
<evidence type="ECO:0000256" key="6">
    <source>
        <dbReference type="ARBA" id="ARBA00033409"/>
    </source>
</evidence>
<dbReference type="Gene3D" id="1.20.1440.120">
    <property type="entry name" value="Recombination protein O, C-terminal domain"/>
    <property type="match status" value="1"/>
</dbReference>
<dbReference type="Proteomes" id="UP000194151">
    <property type="component" value="Chromosome"/>
</dbReference>
<dbReference type="Pfam" id="PF02565">
    <property type="entry name" value="RecO_C"/>
    <property type="match status" value="1"/>
</dbReference>
<dbReference type="Gene3D" id="2.40.50.140">
    <property type="entry name" value="Nucleic acid-binding proteins"/>
    <property type="match status" value="1"/>
</dbReference>
<dbReference type="InterPro" id="IPR003717">
    <property type="entry name" value="RecO"/>
</dbReference>
<evidence type="ECO:0000259" key="8">
    <source>
        <dbReference type="Pfam" id="PF11967"/>
    </source>
</evidence>
<dbReference type="SUPFAM" id="SSF57863">
    <property type="entry name" value="ArfGap/RecO-like zinc finger"/>
    <property type="match status" value="1"/>
</dbReference>
<comment type="similarity">
    <text evidence="1 7">Belongs to the RecO family.</text>
</comment>
<dbReference type="STRING" id="1416806.CAL12_08425"/>
<dbReference type="HAMAP" id="MF_00201">
    <property type="entry name" value="RecO"/>
    <property type="match status" value="1"/>
</dbReference>
<dbReference type="PANTHER" id="PTHR33991:SF1">
    <property type="entry name" value="DNA REPAIR PROTEIN RECO"/>
    <property type="match status" value="1"/>
</dbReference>
<dbReference type="KEGG" id="bgv:CAL12_08425"/>
<dbReference type="GO" id="GO:0006310">
    <property type="term" value="P:DNA recombination"/>
    <property type="evidence" value="ECO:0007669"/>
    <property type="project" value="UniProtKB-UniRule"/>
</dbReference>
<accession>A0A1W6YIP6</accession>
<reference evidence="9 10" key="1">
    <citation type="submission" date="2017-05" db="EMBL/GenBank/DDBJ databases">
        <title>Complete and WGS of Bordetella genogroups.</title>
        <authorList>
            <person name="Spilker T."/>
            <person name="LiPuma J."/>
        </authorList>
    </citation>
    <scope>NUCLEOTIDE SEQUENCE [LARGE SCALE GENOMIC DNA]</scope>
    <source>
        <strain evidence="9 10">AU19157</strain>
    </source>
</reference>
<evidence type="ECO:0000256" key="1">
    <source>
        <dbReference type="ARBA" id="ARBA00007452"/>
    </source>
</evidence>
<feature type="domain" description="DNA replication/recombination mediator RecO N-terminal" evidence="8">
    <location>
        <begin position="11"/>
        <end position="82"/>
    </location>
</feature>
<evidence type="ECO:0000313" key="10">
    <source>
        <dbReference type="Proteomes" id="UP000194151"/>
    </source>
</evidence>
<evidence type="ECO:0000256" key="2">
    <source>
        <dbReference type="ARBA" id="ARBA00021310"/>
    </source>
</evidence>
<keyword evidence="10" id="KW-1185">Reference proteome</keyword>
<dbReference type="EMBL" id="CP021108">
    <property type="protein sequence ID" value="ARP80864.1"/>
    <property type="molecule type" value="Genomic_DNA"/>
</dbReference>
<evidence type="ECO:0000256" key="3">
    <source>
        <dbReference type="ARBA" id="ARBA00022763"/>
    </source>
</evidence>
<name>A0A1W6YIP6_9BORD</name>
<dbReference type="InterPro" id="IPR012340">
    <property type="entry name" value="NA-bd_OB-fold"/>
</dbReference>
<evidence type="ECO:0000256" key="7">
    <source>
        <dbReference type="HAMAP-Rule" id="MF_00201"/>
    </source>
</evidence>
<organism evidence="9 10">
    <name type="scientific">Bordetella genomosp. 8</name>
    <dbReference type="NCBI Taxonomy" id="1416806"/>
    <lineage>
        <taxon>Bacteria</taxon>
        <taxon>Pseudomonadati</taxon>
        <taxon>Pseudomonadota</taxon>
        <taxon>Betaproteobacteria</taxon>
        <taxon>Burkholderiales</taxon>
        <taxon>Alcaligenaceae</taxon>
        <taxon>Bordetella</taxon>
    </lineage>
</organism>
<protein>
    <recommendedName>
        <fullName evidence="2 7">DNA repair protein RecO</fullName>
    </recommendedName>
    <alternativeName>
        <fullName evidence="6 7">Recombination protein O</fullName>
    </alternativeName>
</protein>
<keyword evidence="5 7" id="KW-0234">DNA repair</keyword>
<comment type="function">
    <text evidence="7">Involved in DNA repair and RecF pathway recombination.</text>
</comment>
<evidence type="ECO:0000256" key="5">
    <source>
        <dbReference type="ARBA" id="ARBA00023204"/>
    </source>
</evidence>
<proteinExistence type="inferred from homology"/>
<keyword evidence="4 7" id="KW-0233">DNA recombination</keyword>
<evidence type="ECO:0000313" key="9">
    <source>
        <dbReference type="EMBL" id="ARP80864.1"/>
    </source>
</evidence>
<keyword evidence="3 7" id="KW-0227">DNA damage</keyword>
<dbReference type="InterPro" id="IPR022572">
    <property type="entry name" value="DNA_rep/recomb_RecO_N"/>
</dbReference>
<dbReference type="GO" id="GO:0006302">
    <property type="term" value="P:double-strand break repair"/>
    <property type="evidence" value="ECO:0007669"/>
    <property type="project" value="TreeGrafter"/>
</dbReference>
<dbReference type="GO" id="GO:0016740">
    <property type="term" value="F:transferase activity"/>
    <property type="evidence" value="ECO:0007669"/>
    <property type="project" value="InterPro"/>
</dbReference>
<gene>
    <name evidence="7" type="primary">recO</name>
    <name evidence="9" type="ORF">CAL12_08425</name>
</gene>
<dbReference type="PANTHER" id="PTHR33991">
    <property type="entry name" value="DNA REPAIR PROTEIN RECO"/>
    <property type="match status" value="1"/>
</dbReference>
<dbReference type="InterPro" id="IPR005490">
    <property type="entry name" value="LD_TPept_cat_dom"/>
</dbReference>
<dbReference type="OrthoDB" id="9804792at2"/>
<dbReference type="AlphaFoldDB" id="A0A1W6YIP6"/>
<dbReference type="InterPro" id="IPR042242">
    <property type="entry name" value="RecO_C"/>
</dbReference>
<dbReference type="CDD" id="cd16913">
    <property type="entry name" value="YkuD_like"/>
    <property type="match status" value="1"/>
</dbReference>
<dbReference type="RefSeq" id="WP_086064080.1">
    <property type="nucleotide sequence ID" value="NZ_CP021108.1"/>
</dbReference>
<evidence type="ECO:0000256" key="4">
    <source>
        <dbReference type="ARBA" id="ARBA00023172"/>
    </source>
</evidence>
<dbReference type="InterPro" id="IPR037278">
    <property type="entry name" value="ARFGAP/RecO"/>
</dbReference>
<dbReference type="SUPFAM" id="SSF50249">
    <property type="entry name" value="Nucleic acid-binding proteins"/>
    <property type="match status" value="1"/>
</dbReference>
<sequence>MSKRGTRVQDTTGYMLHATPWRETSLIVQTFSRDHGCVALVAKGAKRPYSVLRPVLSAFQPLMLSWSGAGEVKTLTRAEVAGIRPLGGAPLMSAWYMNELLLRLLPREDAHPVLFDAYDTALTQLAGGTPAAGALRRFEWTLLNETGYGLDAATPDFDDAAGEPRLRQALRDRLGEILAGRPLATRRVLLDFQTRRLSARLPSK</sequence>